<dbReference type="InterPro" id="IPR051449">
    <property type="entry name" value="ABC-2_transporter_component"/>
</dbReference>
<evidence type="ECO:0000256" key="1">
    <source>
        <dbReference type="ARBA" id="ARBA00004651"/>
    </source>
</evidence>
<comment type="caution">
    <text evidence="8">The sequence shown here is derived from an EMBL/GenBank/DDBJ whole genome shotgun (WGS) entry which is preliminary data.</text>
</comment>
<evidence type="ECO:0000259" key="7">
    <source>
        <dbReference type="Pfam" id="PF01061"/>
    </source>
</evidence>
<gene>
    <name evidence="8" type="ORF">B4U80_10138</name>
</gene>
<name>A0A443S4R7_9ACAR</name>
<dbReference type="VEuPathDB" id="VectorBase:LDEU009492"/>
<dbReference type="STRING" id="299467.A0A443S4R7"/>
<keyword evidence="5 6" id="KW-0472">Membrane</keyword>
<dbReference type="Proteomes" id="UP000288716">
    <property type="component" value="Unassembled WGS sequence"/>
</dbReference>
<dbReference type="InterPro" id="IPR013525">
    <property type="entry name" value="ABC2_TM"/>
</dbReference>
<feature type="transmembrane region" description="Helical" evidence="6">
    <location>
        <begin position="146"/>
        <end position="172"/>
    </location>
</feature>
<sequence length="280" mass="31720">MWGVLHIRPNFSEALIQRSQFFEEVDNETVQEGTMRIYADLSNKILSVTLQRALQEAIQTFIVDSLNTLNYNPKLFEYPIKIEHTIYGSYSEGDYFALRDFSIPGTLVILTYTIAFGLTVMLLTAEKSDQMFERNYVAGVSSTQIIIAHLTARVVFMSVNVVVLFLVSLYFFNVPAKGPIFWALLLLLLQSVTGLTHGMMVSAICSNFFMAAILSNGILLFMFIVSGVLWPVESLPHWLRWLSYMQPTTIPTESLRCVLSRGLGITHFSLLFSDIRDVCK</sequence>
<dbReference type="Pfam" id="PF01061">
    <property type="entry name" value="ABC2_membrane"/>
    <property type="match status" value="1"/>
</dbReference>
<protein>
    <submittedName>
        <fullName evidence="8">ABC transporter G family member 20-like protein</fullName>
    </submittedName>
</protein>
<evidence type="ECO:0000256" key="2">
    <source>
        <dbReference type="ARBA" id="ARBA00022475"/>
    </source>
</evidence>
<dbReference type="OrthoDB" id="6483770at2759"/>
<organism evidence="8 9">
    <name type="scientific">Leptotrombidium deliense</name>
    <dbReference type="NCBI Taxonomy" id="299467"/>
    <lineage>
        <taxon>Eukaryota</taxon>
        <taxon>Metazoa</taxon>
        <taxon>Ecdysozoa</taxon>
        <taxon>Arthropoda</taxon>
        <taxon>Chelicerata</taxon>
        <taxon>Arachnida</taxon>
        <taxon>Acari</taxon>
        <taxon>Acariformes</taxon>
        <taxon>Trombidiformes</taxon>
        <taxon>Prostigmata</taxon>
        <taxon>Anystina</taxon>
        <taxon>Parasitengona</taxon>
        <taxon>Trombiculoidea</taxon>
        <taxon>Trombiculidae</taxon>
        <taxon>Leptotrombidium</taxon>
    </lineage>
</organism>
<evidence type="ECO:0000256" key="3">
    <source>
        <dbReference type="ARBA" id="ARBA00022692"/>
    </source>
</evidence>
<dbReference type="PANTHER" id="PTHR30294:SF38">
    <property type="entry name" value="TRANSPORT PERMEASE PROTEIN"/>
    <property type="match status" value="1"/>
</dbReference>
<feature type="transmembrane region" description="Helical" evidence="6">
    <location>
        <begin position="101"/>
        <end position="125"/>
    </location>
</feature>
<dbReference type="GO" id="GO:0140359">
    <property type="term" value="F:ABC-type transporter activity"/>
    <property type="evidence" value="ECO:0007669"/>
    <property type="project" value="InterPro"/>
</dbReference>
<keyword evidence="9" id="KW-1185">Reference proteome</keyword>
<evidence type="ECO:0000256" key="6">
    <source>
        <dbReference type="SAM" id="Phobius"/>
    </source>
</evidence>
<evidence type="ECO:0000313" key="8">
    <source>
        <dbReference type="EMBL" id="RWS22548.1"/>
    </source>
</evidence>
<accession>A0A443S4R7</accession>
<reference evidence="8 9" key="1">
    <citation type="journal article" date="2018" name="Gigascience">
        <title>Genomes of trombidid mites reveal novel predicted allergens and laterally-transferred genes associated with secondary metabolism.</title>
        <authorList>
            <person name="Dong X."/>
            <person name="Chaisiri K."/>
            <person name="Xia D."/>
            <person name="Armstrong S.D."/>
            <person name="Fang Y."/>
            <person name="Donnelly M.J."/>
            <person name="Kadowaki T."/>
            <person name="McGarry J.W."/>
            <person name="Darby A.C."/>
            <person name="Makepeace B.L."/>
        </authorList>
    </citation>
    <scope>NUCLEOTIDE SEQUENCE [LARGE SCALE GENOMIC DNA]</scope>
    <source>
        <strain evidence="8">UoL-UT</strain>
    </source>
</reference>
<feature type="transmembrane region" description="Helical" evidence="6">
    <location>
        <begin position="178"/>
        <end position="196"/>
    </location>
</feature>
<dbReference type="AlphaFoldDB" id="A0A443S4R7"/>
<keyword evidence="4 6" id="KW-1133">Transmembrane helix</keyword>
<keyword evidence="3 6" id="KW-0812">Transmembrane</keyword>
<proteinExistence type="predicted"/>
<feature type="transmembrane region" description="Helical" evidence="6">
    <location>
        <begin position="208"/>
        <end position="232"/>
    </location>
</feature>
<dbReference type="PRINTS" id="PR00164">
    <property type="entry name" value="ABC2TRNSPORT"/>
</dbReference>
<keyword evidence="2" id="KW-1003">Cell membrane</keyword>
<dbReference type="GO" id="GO:0043190">
    <property type="term" value="C:ATP-binding cassette (ABC) transporter complex"/>
    <property type="evidence" value="ECO:0007669"/>
    <property type="project" value="InterPro"/>
</dbReference>
<comment type="subcellular location">
    <subcellularLocation>
        <location evidence="1">Cell membrane</location>
        <topology evidence="1">Multi-pass membrane protein</topology>
    </subcellularLocation>
</comment>
<evidence type="ECO:0000313" key="9">
    <source>
        <dbReference type="Proteomes" id="UP000288716"/>
    </source>
</evidence>
<feature type="domain" description="ABC-2 type transporter transmembrane" evidence="7">
    <location>
        <begin position="98"/>
        <end position="256"/>
    </location>
</feature>
<evidence type="ECO:0000256" key="4">
    <source>
        <dbReference type="ARBA" id="ARBA00022989"/>
    </source>
</evidence>
<dbReference type="EMBL" id="NCKV01008486">
    <property type="protein sequence ID" value="RWS22548.1"/>
    <property type="molecule type" value="Genomic_DNA"/>
</dbReference>
<dbReference type="InterPro" id="IPR000412">
    <property type="entry name" value="ABC_2_transport"/>
</dbReference>
<evidence type="ECO:0000256" key="5">
    <source>
        <dbReference type="ARBA" id="ARBA00023136"/>
    </source>
</evidence>
<dbReference type="PANTHER" id="PTHR30294">
    <property type="entry name" value="MEMBRANE COMPONENT OF ABC TRANSPORTER YHHJ-RELATED"/>
    <property type="match status" value="1"/>
</dbReference>